<evidence type="ECO:0000313" key="1">
    <source>
        <dbReference type="EMBL" id="GFZ10487.1"/>
    </source>
</evidence>
<accession>A0A7J0GI53</accession>
<proteinExistence type="predicted"/>
<reference evidence="1 2" key="1">
    <citation type="submission" date="2019-07" db="EMBL/GenBank/DDBJ databases">
        <title>De Novo Assembly of kiwifruit Actinidia rufa.</title>
        <authorList>
            <person name="Sugita-Konishi S."/>
            <person name="Sato K."/>
            <person name="Mori E."/>
            <person name="Abe Y."/>
            <person name="Kisaki G."/>
            <person name="Hamano K."/>
            <person name="Suezawa K."/>
            <person name="Otani M."/>
            <person name="Fukuda T."/>
            <person name="Manabe T."/>
            <person name="Gomi K."/>
            <person name="Tabuchi M."/>
            <person name="Akimitsu K."/>
            <person name="Kataoka I."/>
        </authorList>
    </citation>
    <scope>NUCLEOTIDE SEQUENCE [LARGE SCALE GENOMIC DNA]</scope>
    <source>
        <strain evidence="2">cv. Fuchu</strain>
    </source>
</reference>
<dbReference type="OrthoDB" id="2919534at2759"/>
<gene>
    <name evidence="1" type="ORF">Acr_21g0010860</name>
</gene>
<organism evidence="1 2">
    <name type="scientific">Actinidia rufa</name>
    <dbReference type="NCBI Taxonomy" id="165716"/>
    <lineage>
        <taxon>Eukaryota</taxon>
        <taxon>Viridiplantae</taxon>
        <taxon>Streptophyta</taxon>
        <taxon>Embryophyta</taxon>
        <taxon>Tracheophyta</taxon>
        <taxon>Spermatophyta</taxon>
        <taxon>Magnoliopsida</taxon>
        <taxon>eudicotyledons</taxon>
        <taxon>Gunneridae</taxon>
        <taxon>Pentapetalae</taxon>
        <taxon>asterids</taxon>
        <taxon>Ericales</taxon>
        <taxon>Actinidiaceae</taxon>
        <taxon>Actinidia</taxon>
    </lineage>
</organism>
<protein>
    <submittedName>
        <fullName evidence="1">Uncharacterized protein</fullName>
    </submittedName>
</protein>
<comment type="caution">
    <text evidence="1">The sequence shown here is derived from an EMBL/GenBank/DDBJ whole genome shotgun (WGS) entry which is preliminary data.</text>
</comment>
<dbReference type="AlphaFoldDB" id="A0A7J0GI53"/>
<evidence type="ECO:0000313" key="2">
    <source>
        <dbReference type="Proteomes" id="UP000585474"/>
    </source>
</evidence>
<dbReference type="EMBL" id="BJWL01000021">
    <property type="protein sequence ID" value="GFZ10487.1"/>
    <property type="molecule type" value="Genomic_DNA"/>
</dbReference>
<dbReference type="Proteomes" id="UP000585474">
    <property type="component" value="Unassembled WGS sequence"/>
</dbReference>
<keyword evidence="2" id="KW-1185">Reference proteome</keyword>
<sequence length="115" mass="13033">MRFNPKGTKHNKALHIQVMCKEMVVAQKSARTFDVLFQVLDVLSAYNFLLCLLWVHSASAVPSSLHQKIKYIAQDHMITINAEDDLTVLQSPAIPYVDVENNVAHFIPLKTLMPM</sequence>
<name>A0A7J0GI53_9ERIC</name>